<dbReference type="Proteomes" id="UP000491237">
    <property type="component" value="Unassembled WGS sequence"/>
</dbReference>
<evidence type="ECO:0000313" key="3">
    <source>
        <dbReference type="Proteomes" id="UP000491237"/>
    </source>
</evidence>
<comment type="caution">
    <text evidence="2">The sequence shown here is derived from an EMBL/GenBank/DDBJ whole genome shotgun (WGS) entry which is preliminary data.</text>
</comment>
<dbReference type="EMBL" id="WKKY01001225">
    <property type="protein sequence ID" value="MSE22538.1"/>
    <property type="molecule type" value="Genomic_DNA"/>
</dbReference>
<evidence type="ECO:0000313" key="2">
    <source>
        <dbReference type="EMBL" id="MSE22538.1"/>
    </source>
</evidence>
<feature type="transmembrane region" description="Helical" evidence="1">
    <location>
        <begin position="6"/>
        <end position="30"/>
    </location>
</feature>
<dbReference type="AlphaFoldDB" id="A0A844EPI1"/>
<keyword evidence="1" id="KW-0812">Transmembrane</keyword>
<keyword evidence="1" id="KW-1133">Transmembrane helix</keyword>
<name>A0A844EPI1_9LACO</name>
<sequence>NTNYTIPMFLALAVMYFIVCYSLSLLSQYLDHRLGTAKKSGEVVEVVQGAER</sequence>
<proteinExistence type="predicted"/>
<organism evidence="2 3">
    <name type="scientific">Lentilactobacillus parabuchneri</name>
    <dbReference type="NCBI Taxonomy" id="152331"/>
    <lineage>
        <taxon>Bacteria</taxon>
        <taxon>Bacillati</taxon>
        <taxon>Bacillota</taxon>
        <taxon>Bacilli</taxon>
        <taxon>Lactobacillales</taxon>
        <taxon>Lactobacillaceae</taxon>
        <taxon>Lentilactobacillus</taxon>
    </lineage>
</organism>
<evidence type="ECO:0000256" key="1">
    <source>
        <dbReference type="SAM" id="Phobius"/>
    </source>
</evidence>
<keyword evidence="1" id="KW-0472">Membrane</keyword>
<accession>A0A844EPI1</accession>
<protein>
    <submittedName>
        <fullName evidence="2">Amino acid ABC transporter permease</fullName>
    </submittedName>
</protein>
<feature type="non-terminal residue" evidence="2">
    <location>
        <position position="1"/>
    </location>
</feature>
<gene>
    <name evidence="2" type="ORF">GKC44_15165</name>
</gene>
<reference evidence="2 3" key="1">
    <citation type="submission" date="2019-11" db="EMBL/GenBank/DDBJ databases">
        <title>Draft Genome Sequence of Plant Growth-Promoting Rhizosphere-Associated Bacteria.</title>
        <authorList>
            <person name="Vasilyev I.Y."/>
            <person name="Radchenko V."/>
            <person name="Ilnitskaya E.V."/>
        </authorList>
    </citation>
    <scope>NUCLEOTIDE SEQUENCE [LARGE SCALE GENOMIC DNA]</scope>
    <source>
        <strain evidence="2 3">VRA_07sq_f</strain>
    </source>
</reference>